<feature type="signal peptide" evidence="2">
    <location>
        <begin position="1"/>
        <end position="20"/>
    </location>
</feature>
<protein>
    <submittedName>
        <fullName evidence="3">Uncharacterized protein</fullName>
    </submittedName>
</protein>
<dbReference type="InParanoid" id="D6WX07"/>
<dbReference type="EMBL" id="KQ971361">
    <property type="protein sequence ID" value="EFA08064.2"/>
    <property type="molecule type" value="Genomic_DNA"/>
</dbReference>
<evidence type="ECO:0000256" key="2">
    <source>
        <dbReference type="SAM" id="SignalP"/>
    </source>
</evidence>
<reference evidence="3 4" key="1">
    <citation type="journal article" date="2008" name="Nature">
        <title>The genome of the model beetle and pest Tribolium castaneum.</title>
        <authorList>
            <consortium name="Tribolium Genome Sequencing Consortium"/>
            <person name="Richards S."/>
            <person name="Gibbs R.A."/>
            <person name="Weinstock G.M."/>
            <person name="Brown S.J."/>
            <person name="Denell R."/>
            <person name="Beeman R.W."/>
            <person name="Gibbs R."/>
            <person name="Beeman R.W."/>
            <person name="Brown S.J."/>
            <person name="Bucher G."/>
            <person name="Friedrich M."/>
            <person name="Grimmelikhuijzen C.J."/>
            <person name="Klingler M."/>
            <person name="Lorenzen M."/>
            <person name="Richards S."/>
            <person name="Roth S."/>
            <person name="Schroder R."/>
            <person name="Tautz D."/>
            <person name="Zdobnov E.M."/>
            <person name="Muzny D."/>
            <person name="Gibbs R.A."/>
            <person name="Weinstock G.M."/>
            <person name="Attaway T."/>
            <person name="Bell S."/>
            <person name="Buhay C.J."/>
            <person name="Chandrabose M.N."/>
            <person name="Chavez D."/>
            <person name="Clerk-Blankenburg K.P."/>
            <person name="Cree A."/>
            <person name="Dao M."/>
            <person name="Davis C."/>
            <person name="Chacko J."/>
            <person name="Dinh H."/>
            <person name="Dugan-Rocha S."/>
            <person name="Fowler G."/>
            <person name="Garner T.T."/>
            <person name="Garnes J."/>
            <person name="Gnirke A."/>
            <person name="Hawes A."/>
            <person name="Hernandez J."/>
            <person name="Hines S."/>
            <person name="Holder M."/>
            <person name="Hume J."/>
            <person name="Jhangiani S.N."/>
            <person name="Joshi V."/>
            <person name="Khan Z.M."/>
            <person name="Jackson L."/>
            <person name="Kovar C."/>
            <person name="Kowis A."/>
            <person name="Lee S."/>
            <person name="Lewis L.R."/>
            <person name="Margolis J."/>
            <person name="Morgan M."/>
            <person name="Nazareth L.V."/>
            <person name="Nguyen N."/>
            <person name="Okwuonu G."/>
            <person name="Parker D."/>
            <person name="Richards S."/>
            <person name="Ruiz S.J."/>
            <person name="Santibanez J."/>
            <person name="Savard J."/>
            <person name="Scherer S.E."/>
            <person name="Schneider B."/>
            <person name="Sodergren E."/>
            <person name="Tautz D."/>
            <person name="Vattahil S."/>
            <person name="Villasana D."/>
            <person name="White C.S."/>
            <person name="Wright R."/>
            <person name="Park Y."/>
            <person name="Beeman R.W."/>
            <person name="Lord J."/>
            <person name="Oppert B."/>
            <person name="Lorenzen M."/>
            <person name="Brown S."/>
            <person name="Wang L."/>
            <person name="Savard J."/>
            <person name="Tautz D."/>
            <person name="Richards S."/>
            <person name="Weinstock G."/>
            <person name="Gibbs R.A."/>
            <person name="Liu Y."/>
            <person name="Worley K."/>
            <person name="Weinstock G."/>
            <person name="Elsik C.G."/>
            <person name="Reese J.T."/>
            <person name="Elhaik E."/>
            <person name="Landan G."/>
            <person name="Graur D."/>
            <person name="Arensburger P."/>
            <person name="Atkinson P."/>
            <person name="Beeman R.W."/>
            <person name="Beidler J."/>
            <person name="Brown S.J."/>
            <person name="Demuth J.P."/>
            <person name="Drury D.W."/>
            <person name="Du Y.Z."/>
            <person name="Fujiwara H."/>
            <person name="Lorenzen M."/>
            <person name="Maselli V."/>
            <person name="Osanai M."/>
            <person name="Park Y."/>
            <person name="Robertson H.M."/>
            <person name="Tu Z."/>
            <person name="Wang J.J."/>
            <person name="Wang S."/>
            <person name="Richards S."/>
            <person name="Song H."/>
            <person name="Zhang L."/>
            <person name="Sodergren E."/>
            <person name="Werner D."/>
            <person name="Stanke M."/>
            <person name="Morgenstern B."/>
            <person name="Solovyev V."/>
            <person name="Kosarev P."/>
            <person name="Brown G."/>
            <person name="Chen H.C."/>
            <person name="Ermolaeva O."/>
            <person name="Hlavina W."/>
            <person name="Kapustin Y."/>
            <person name="Kiryutin B."/>
            <person name="Kitts P."/>
            <person name="Maglott D."/>
            <person name="Pruitt K."/>
            <person name="Sapojnikov V."/>
            <person name="Souvorov A."/>
            <person name="Mackey A.J."/>
            <person name="Waterhouse R.M."/>
            <person name="Wyder S."/>
            <person name="Zdobnov E.M."/>
            <person name="Zdobnov E.M."/>
            <person name="Wyder S."/>
            <person name="Kriventseva E.V."/>
            <person name="Kadowaki T."/>
            <person name="Bork P."/>
            <person name="Aranda M."/>
            <person name="Bao R."/>
            <person name="Beermann A."/>
            <person name="Berns N."/>
            <person name="Bolognesi R."/>
            <person name="Bonneton F."/>
            <person name="Bopp D."/>
            <person name="Brown S.J."/>
            <person name="Bucher G."/>
            <person name="Butts T."/>
            <person name="Chaumot A."/>
            <person name="Denell R.E."/>
            <person name="Ferrier D.E."/>
            <person name="Friedrich M."/>
            <person name="Gordon C.M."/>
            <person name="Jindra M."/>
            <person name="Klingler M."/>
            <person name="Lan Q."/>
            <person name="Lattorff H.M."/>
            <person name="Laudet V."/>
            <person name="von Levetsow C."/>
            <person name="Liu Z."/>
            <person name="Lutz R."/>
            <person name="Lynch J.A."/>
            <person name="da Fonseca R.N."/>
            <person name="Posnien N."/>
            <person name="Reuter R."/>
            <person name="Roth S."/>
            <person name="Savard J."/>
            <person name="Schinko J.B."/>
            <person name="Schmitt C."/>
            <person name="Schoppmeier M."/>
            <person name="Schroder R."/>
            <person name="Shippy T.D."/>
            <person name="Simonnet F."/>
            <person name="Marques-Souza H."/>
            <person name="Tautz D."/>
            <person name="Tomoyasu Y."/>
            <person name="Trauner J."/>
            <person name="Van der Zee M."/>
            <person name="Vervoort M."/>
            <person name="Wittkopp N."/>
            <person name="Wimmer E.A."/>
            <person name="Yang X."/>
            <person name="Jones A.K."/>
            <person name="Sattelle D.B."/>
            <person name="Ebert P.R."/>
            <person name="Nelson D."/>
            <person name="Scott J.G."/>
            <person name="Beeman R.W."/>
            <person name="Muthukrishnan S."/>
            <person name="Kramer K.J."/>
            <person name="Arakane Y."/>
            <person name="Beeman R.W."/>
            <person name="Zhu Q."/>
            <person name="Hogenkamp D."/>
            <person name="Dixit R."/>
            <person name="Oppert B."/>
            <person name="Jiang H."/>
            <person name="Zou Z."/>
            <person name="Marshall J."/>
            <person name="Elpidina E."/>
            <person name="Vinokurov K."/>
            <person name="Oppert C."/>
            <person name="Zou Z."/>
            <person name="Evans J."/>
            <person name="Lu Z."/>
            <person name="Zhao P."/>
            <person name="Sumathipala N."/>
            <person name="Altincicek B."/>
            <person name="Vilcinskas A."/>
            <person name="Williams M."/>
            <person name="Hultmark D."/>
            <person name="Hetru C."/>
            <person name="Jiang H."/>
            <person name="Grimmelikhuijzen C.J."/>
            <person name="Hauser F."/>
            <person name="Cazzamali G."/>
            <person name="Williamson M."/>
            <person name="Park Y."/>
            <person name="Li B."/>
            <person name="Tanaka Y."/>
            <person name="Predel R."/>
            <person name="Neupert S."/>
            <person name="Schachtner J."/>
            <person name="Verleyen P."/>
            <person name="Raible F."/>
            <person name="Bork P."/>
            <person name="Friedrich M."/>
            <person name="Walden K.K."/>
            <person name="Robertson H.M."/>
            <person name="Angeli S."/>
            <person name="Foret S."/>
            <person name="Bucher G."/>
            <person name="Schuetz S."/>
            <person name="Maleszka R."/>
            <person name="Wimmer E.A."/>
            <person name="Beeman R.W."/>
            <person name="Lorenzen M."/>
            <person name="Tomoyasu Y."/>
            <person name="Miller S.C."/>
            <person name="Grossmann D."/>
            <person name="Bucher G."/>
        </authorList>
    </citation>
    <scope>NUCLEOTIDE SEQUENCE [LARGE SCALE GENOMIC DNA]</scope>
    <source>
        <strain evidence="3 4">Georgia GA2</strain>
    </source>
</reference>
<dbReference type="AlphaFoldDB" id="D6WX07"/>
<dbReference type="KEGG" id="tca:107398490"/>
<evidence type="ECO:0000313" key="3">
    <source>
        <dbReference type="EMBL" id="EFA08064.2"/>
    </source>
</evidence>
<evidence type="ECO:0000313" key="4">
    <source>
        <dbReference type="Proteomes" id="UP000007266"/>
    </source>
</evidence>
<feature type="chain" id="PRO_5007310877" evidence="2">
    <location>
        <begin position="21"/>
        <end position="75"/>
    </location>
</feature>
<dbReference type="HOGENOM" id="CLU_3280153_0_0_1"/>
<organism evidence="3 4">
    <name type="scientific">Tribolium castaneum</name>
    <name type="common">Red flour beetle</name>
    <dbReference type="NCBI Taxonomy" id="7070"/>
    <lineage>
        <taxon>Eukaryota</taxon>
        <taxon>Metazoa</taxon>
        <taxon>Ecdysozoa</taxon>
        <taxon>Arthropoda</taxon>
        <taxon>Hexapoda</taxon>
        <taxon>Insecta</taxon>
        <taxon>Pterygota</taxon>
        <taxon>Neoptera</taxon>
        <taxon>Endopterygota</taxon>
        <taxon>Coleoptera</taxon>
        <taxon>Polyphaga</taxon>
        <taxon>Cucujiformia</taxon>
        <taxon>Tenebrionidae</taxon>
        <taxon>Tenebrionidae incertae sedis</taxon>
        <taxon>Tribolium</taxon>
    </lineage>
</organism>
<dbReference type="Proteomes" id="UP000007266">
    <property type="component" value="Linkage group 8"/>
</dbReference>
<proteinExistence type="predicted"/>
<keyword evidence="4" id="KW-1185">Reference proteome</keyword>
<gene>
    <name evidence="3" type="primary">AUGUSTUS-3.0.2_05660</name>
    <name evidence="3" type="ORF">TcasGA2_TC005660</name>
</gene>
<feature type="region of interest" description="Disordered" evidence="1">
    <location>
        <begin position="21"/>
        <end position="48"/>
    </location>
</feature>
<name>D6WX07_TRICA</name>
<sequence length="75" mass="6793">MKSTLLLCIFALVATSLVSGQGGGQGGFPQPPAGMPTQGFPGGAGGSGGFGGGVSGGFGANGGLGANGGGVPKKQ</sequence>
<keyword evidence="2" id="KW-0732">Signal</keyword>
<evidence type="ECO:0000256" key="1">
    <source>
        <dbReference type="SAM" id="MobiDB-lite"/>
    </source>
</evidence>
<reference evidence="3 4" key="2">
    <citation type="journal article" date="2010" name="Nucleic Acids Res.">
        <title>BeetleBase in 2010: revisions to provide comprehensive genomic information for Tribolium castaneum.</title>
        <authorList>
            <person name="Kim H.S."/>
            <person name="Murphy T."/>
            <person name="Xia J."/>
            <person name="Caragea D."/>
            <person name="Park Y."/>
            <person name="Beeman R.W."/>
            <person name="Lorenzen M.D."/>
            <person name="Butcher S."/>
            <person name="Manak J.R."/>
            <person name="Brown S.J."/>
        </authorList>
    </citation>
    <scope>GENOME REANNOTATION</scope>
    <source>
        <strain evidence="3 4">Georgia GA2</strain>
    </source>
</reference>
<accession>D6WX07</accession>